<dbReference type="Pfam" id="PF10021">
    <property type="entry name" value="PARG_cat_microb"/>
    <property type="match status" value="1"/>
</dbReference>
<dbReference type="RefSeq" id="WP_119323158.1">
    <property type="nucleotide sequence ID" value="NZ_AP025739.1"/>
</dbReference>
<dbReference type="Gene3D" id="3.40.220.10">
    <property type="entry name" value="Leucine Aminopeptidase, subunit E, domain 1"/>
    <property type="match status" value="1"/>
</dbReference>
<dbReference type="OrthoDB" id="9806181at2"/>
<sequence length="274" mass="29884">MKKSTRIQAAQETLAIFEAGRYTAPSGRVVEVRDAQAAAMAGTRLYLPSDFPDPLPLYAKRIGATVIEVTAETTLEAARRLAPSNPMALNFASAKNPGGGFLNGSQAQEESLARSSGLYPCLLHGRPMYDYHRQLGTCLYSDHMIYSPDVPVIREDEGALLDTPYTMSFLTSSAVNAGALYRNEPHNISQIQPTMAERLRKVLWLASEHGHNTLILGAWGCGVFRNDPAMIAGLFAEALGPGAPFDRCFAHVTYAVYDGSENQEVIRAFQTRLS</sequence>
<dbReference type="PANTHER" id="PTHR35596">
    <property type="entry name" value="DUF2263 DOMAIN-CONTAINING PROTEIN"/>
    <property type="match status" value="1"/>
</dbReference>
<accession>A0A402D0V1</accession>
<dbReference type="PIRSF" id="PIRSF014899">
    <property type="entry name" value="UCP014899"/>
    <property type="match status" value="1"/>
</dbReference>
<dbReference type="SUPFAM" id="SSF52949">
    <property type="entry name" value="Macro domain-like"/>
    <property type="match status" value="1"/>
</dbReference>
<dbReference type="InterPro" id="IPR043472">
    <property type="entry name" value="Macro_dom-like"/>
</dbReference>
<gene>
    <name evidence="1" type="ORF">CCAX7_55610</name>
</gene>
<organism evidence="1 2">
    <name type="scientific">Capsulimonas corticalis</name>
    <dbReference type="NCBI Taxonomy" id="2219043"/>
    <lineage>
        <taxon>Bacteria</taxon>
        <taxon>Bacillati</taxon>
        <taxon>Armatimonadota</taxon>
        <taxon>Armatimonadia</taxon>
        <taxon>Capsulimonadales</taxon>
        <taxon>Capsulimonadaceae</taxon>
        <taxon>Capsulimonas</taxon>
    </lineage>
</organism>
<dbReference type="InterPro" id="IPR012664">
    <property type="entry name" value="CHP02452"/>
</dbReference>
<dbReference type="Proteomes" id="UP000287394">
    <property type="component" value="Chromosome"/>
</dbReference>
<name>A0A402D0V1_9BACT</name>
<evidence type="ECO:0000313" key="2">
    <source>
        <dbReference type="Proteomes" id="UP000287394"/>
    </source>
</evidence>
<dbReference type="PANTHER" id="PTHR35596:SF1">
    <property type="entry name" value="MICROBIAL-TYPE PARG CATALYTIC DOMAIN-CONTAINING PROTEIN"/>
    <property type="match status" value="1"/>
</dbReference>
<dbReference type="NCBIfam" id="TIGR02452">
    <property type="entry name" value="TIGR02452 family protein"/>
    <property type="match status" value="1"/>
</dbReference>
<dbReference type="InterPro" id="IPR019261">
    <property type="entry name" value="PARG_cat_microbial"/>
</dbReference>
<protein>
    <submittedName>
        <fullName evidence="1">TIGR02452 family protein</fullName>
    </submittedName>
</protein>
<proteinExistence type="predicted"/>
<dbReference type="EMBL" id="AP025739">
    <property type="protein sequence ID" value="BDI33510.1"/>
    <property type="molecule type" value="Genomic_DNA"/>
</dbReference>
<dbReference type="KEGG" id="ccot:CCAX7_55610"/>
<keyword evidence="2" id="KW-1185">Reference proteome</keyword>
<evidence type="ECO:0000313" key="1">
    <source>
        <dbReference type="EMBL" id="BDI33510.1"/>
    </source>
</evidence>
<dbReference type="AlphaFoldDB" id="A0A402D0V1"/>
<reference evidence="1 2" key="1">
    <citation type="journal article" date="2019" name="Int. J. Syst. Evol. Microbiol.">
        <title>Capsulimonas corticalis gen. nov., sp. nov., an aerobic capsulated bacterium, of a novel bacterial order, Capsulimonadales ord. nov., of the class Armatimonadia of the phylum Armatimonadetes.</title>
        <authorList>
            <person name="Li J."/>
            <person name="Kudo C."/>
            <person name="Tonouchi A."/>
        </authorList>
    </citation>
    <scope>NUCLEOTIDE SEQUENCE [LARGE SCALE GENOMIC DNA]</scope>
    <source>
        <strain evidence="1 2">AX-7</strain>
    </source>
</reference>